<dbReference type="Pfam" id="PF13456">
    <property type="entry name" value="RVT_3"/>
    <property type="match status" value="1"/>
</dbReference>
<dbReference type="InterPro" id="IPR053151">
    <property type="entry name" value="RNase_H-like"/>
</dbReference>
<sequence>MGNKESRNHLIFRGSKADTNQAIDMVKSMIVWWFKHLGRGLNDSIASMLVNIKDVCIDTNHRKTVSQETWQPPAIGSLKFNVDGSIKGCPGMAGMGGVLQNHEGRVLGLFSLHMGCQNSNSVEIIAIHKAYEMCVSNSLFQNDEVIIVSDSKVATFWVNGVGFSNLKHVRTIYDVRTLINCHGNLKIIHNSRATISFTDMLAKRGSNNEGDMMFVGK</sequence>
<dbReference type="InterPro" id="IPR012337">
    <property type="entry name" value="RNaseH-like_sf"/>
</dbReference>
<comment type="caution">
    <text evidence="2">The sequence shown here is derived from an EMBL/GenBank/DDBJ whole genome shotgun (WGS) entry which is preliminary data.</text>
</comment>
<evidence type="ECO:0000259" key="1">
    <source>
        <dbReference type="Pfam" id="PF13456"/>
    </source>
</evidence>
<evidence type="ECO:0000313" key="2">
    <source>
        <dbReference type="EMBL" id="KAK2653709.1"/>
    </source>
</evidence>
<evidence type="ECO:0000313" key="3">
    <source>
        <dbReference type="Proteomes" id="UP001280121"/>
    </source>
</evidence>
<accession>A0AAE0CJS3</accession>
<dbReference type="EMBL" id="JANJYI010000004">
    <property type="protein sequence ID" value="KAK2653709.1"/>
    <property type="molecule type" value="Genomic_DNA"/>
</dbReference>
<dbReference type="Gene3D" id="3.30.420.10">
    <property type="entry name" value="Ribonuclease H-like superfamily/Ribonuclease H"/>
    <property type="match status" value="1"/>
</dbReference>
<dbReference type="Proteomes" id="UP001280121">
    <property type="component" value="Unassembled WGS sequence"/>
</dbReference>
<dbReference type="GO" id="GO:0004523">
    <property type="term" value="F:RNA-DNA hybrid ribonuclease activity"/>
    <property type="evidence" value="ECO:0007669"/>
    <property type="project" value="InterPro"/>
</dbReference>
<dbReference type="CDD" id="cd06222">
    <property type="entry name" value="RNase_H_like"/>
    <property type="match status" value="1"/>
</dbReference>
<dbReference type="PANTHER" id="PTHR47723:SF22">
    <property type="entry name" value="RNASE H TYPE-1 DOMAIN-CONTAINING PROTEIN"/>
    <property type="match status" value="1"/>
</dbReference>
<name>A0AAE0CJS3_9ROSI</name>
<dbReference type="AlphaFoldDB" id="A0AAE0CJS3"/>
<gene>
    <name evidence="2" type="ORF">Ddye_013565</name>
</gene>
<dbReference type="InterPro" id="IPR036397">
    <property type="entry name" value="RNaseH_sf"/>
</dbReference>
<keyword evidence="3" id="KW-1185">Reference proteome</keyword>
<protein>
    <recommendedName>
        <fullName evidence="1">RNase H type-1 domain-containing protein</fullName>
    </recommendedName>
</protein>
<proteinExistence type="predicted"/>
<dbReference type="InterPro" id="IPR002156">
    <property type="entry name" value="RNaseH_domain"/>
</dbReference>
<reference evidence="2" key="1">
    <citation type="journal article" date="2023" name="Plant J.">
        <title>Genome sequences and population genomics provide insights into the demographic history, inbreeding, and mutation load of two 'living fossil' tree species of Dipteronia.</title>
        <authorList>
            <person name="Feng Y."/>
            <person name="Comes H.P."/>
            <person name="Chen J."/>
            <person name="Zhu S."/>
            <person name="Lu R."/>
            <person name="Zhang X."/>
            <person name="Li P."/>
            <person name="Qiu J."/>
            <person name="Olsen K.M."/>
            <person name="Qiu Y."/>
        </authorList>
    </citation>
    <scope>NUCLEOTIDE SEQUENCE</scope>
    <source>
        <strain evidence="2">KIB01</strain>
    </source>
</reference>
<dbReference type="SUPFAM" id="SSF53098">
    <property type="entry name" value="Ribonuclease H-like"/>
    <property type="match status" value="1"/>
</dbReference>
<dbReference type="PANTHER" id="PTHR47723">
    <property type="entry name" value="OS05G0353850 PROTEIN"/>
    <property type="match status" value="1"/>
</dbReference>
<dbReference type="GO" id="GO:0003676">
    <property type="term" value="F:nucleic acid binding"/>
    <property type="evidence" value="ECO:0007669"/>
    <property type="project" value="InterPro"/>
</dbReference>
<organism evidence="2 3">
    <name type="scientific">Dipteronia dyeriana</name>
    <dbReference type="NCBI Taxonomy" id="168575"/>
    <lineage>
        <taxon>Eukaryota</taxon>
        <taxon>Viridiplantae</taxon>
        <taxon>Streptophyta</taxon>
        <taxon>Embryophyta</taxon>
        <taxon>Tracheophyta</taxon>
        <taxon>Spermatophyta</taxon>
        <taxon>Magnoliopsida</taxon>
        <taxon>eudicotyledons</taxon>
        <taxon>Gunneridae</taxon>
        <taxon>Pentapetalae</taxon>
        <taxon>rosids</taxon>
        <taxon>malvids</taxon>
        <taxon>Sapindales</taxon>
        <taxon>Sapindaceae</taxon>
        <taxon>Hippocastanoideae</taxon>
        <taxon>Acereae</taxon>
        <taxon>Dipteronia</taxon>
    </lineage>
</organism>
<dbReference type="InterPro" id="IPR044730">
    <property type="entry name" value="RNase_H-like_dom_plant"/>
</dbReference>
<feature type="domain" description="RNase H type-1" evidence="1">
    <location>
        <begin position="81"/>
        <end position="204"/>
    </location>
</feature>